<comment type="similarity">
    <text evidence="2">Belongs to the transglycosylase Slt family.</text>
</comment>
<dbReference type="AlphaFoldDB" id="A0A1I3Q6H5"/>
<dbReference type="Gene3D" id="1.10.530.10">
    <property type="match status" value="1"/>
</dbReference>
<dbReference type="PANTHER" id="PTHR37423">
    <property type="entry name" value="SOLUBLE LYTIC MUREIN TRANSGLYCOSYLASE-RELATED"/>
    <property type="match status" value="1"/>
</dbReference>
<organism evidence="7 8">
    <name type="scientific">Nocardioides psychrotolerans</name>
    <dbReference type="NCBI Taxonomy" id="1005945"/>
    <lineage>
        <taxon>Bacteria</taxon>
        <taxon>Bacillati</taxon>
        <taxon>Actinomycetota</taxon>
        <taxon>Actinomycetes</taxon>
        <taxon>Propionibacteriales</taxon>
        <taxon>Nocardioidaceae</taxon>
        <taxon>Nocardioides</taxon>
    </lineage>
</organism>
<evidence type="ECO:0000256" key="2">
    <source>
        <dbReference type="ARBA" id="ARBA00007734"/>
    </source>
</evidence>
<dbReference type="GO" id="GO:0008234">
    <property type="term" value="F:cysteine-type peptidase activity"/>
    <property type="evidence" value="ECO:0007669"/>
    <property type="project" value="UniProtKB-KW"/>
</dbReference>
<name>A0A1I3Q6H5_9ACTN</name>
<dbReference type="Pfam" id="PF00877">
    <property type="entry name" value="NLPC_P60"/>
    <property type="match status" value="1"/>
</dbReference>
<sequence>MSVSDVTSRISMIQSQLALLAPPRPASTAFSGALATAGTAALAGMTTTPPLSSTAPTTGGTAGAGVGGEAVVAEARKYLGVPYLWGGTDPQKGLDCSGMIQLVYKNLGIDIPRVSYQQATAGRPVASLAEAQPGDILAFKSPVSHVSIYIGNNQMIEAPRTGLDVRVIDVYETPVAIRRILPEGGAAPVSRAGAPTGGAVGGVPFAELFNGAAQKYGVSPALLSAVARQESGYDPTAVSPAGAQGLMQLMPRTAQGLGVTNSFDPTQAVDGAARLLRDLLDRFGSTPLALAAYNAGPGAVLRYDGIPPYPETQNYVRSVMSMLEAA</sequence>
<accession>A0A1I3Q6H5</accession>
<dbReference type="GO" id="GO:0006508">
    <property type="term" value="P:proteolysis"/>
    <property type="evidence" value="ECO:0007669"/>
    <property type="project" value="UniProtKB-KW"/>
</dbReference>
<dbReference type="PROSITE" id="PS51935">
    <property type="entry name" value="NLPC_P60"/>
    <property type="match status" value="1"/>
</dbReference>
<keyword evidence="4 7" id="KW-0378">Hydrolase</keyword>
<dbReference type="GO" id="GO:0016020">
    <property type="term" value="C:membrane"/>
    <property type="evidence" value="ECO:0007669"/>
    <property type="project" value="InterPro"/>
</dbReference>
<dbReference type="InterPro" id="IPR000189">
    <property type="entry name" value="Transglyc_AS"/>
</dbReference>
<reference evidence="7 8" key="1">
    <citation type="submission" date="2016-10" db="EMBL/GenBank/DDBJ databases">
        <authorList>
            <person name="de Groot N.N."/>
        </authorList>
    </citation>
    <scope>NUCLEOTIDE SEQUENCE [LARGE SCALE GENOMIC DNA]</scope>
    <source>
        <strain evidence="7 8">CGMCC 1.11156</strain>
    </source>
</reference>
<feature type="domain" description="NlpC/P60" evidence="6">
    <location>
        <begin position="65"/>
        <end position="190"/>
    </location>
</feature>
<protein>
    <submittedName>
        <fullName evidence="7">Cell wall-associated hydrolase, NlpC family</fullName>
    </submittedName>
</protein>
<proteinExistence type="inferred from homology"/>
<dbReference type="SUPFAM" id="SSF53955">
    <property type="entry name" value="Lysozyme-like"/>
    <property type="match status" value="1"/>
</dbReference>
<evidence type="ECO:0000259" key="6">
    <source>
        <dbReference type="PROSITE" id="PS51935"/>
    </source>
</evidence>
<evidence type="ECO:0000256" key="3">
    <source>
        <dbReference type="ARBA" id="ARBA00022670"/>
    </source>
</evidence>
<dbReference type="PROSITE" id="PS00922">
    <property type="entry name" value="TRANSGLYCOSYLASE"/>
    <property type="match status" value="1"/>
</dbReference>
<dbReference type="GO" id="GO:0000270">
    <property type="term" value="P:peptidoglycan metabolic process"/>
    <property type="evidence" value="ECO:0007669"/>
    <property type="project" value="InterPro"/>
</dbReference>
<evidence type="ECO:0000256" key="4">
    <source>
        <dbReference type="ARBA" id="ARBA00022801"/>
    </source>
</evidence>
<dbReference type="CDD" id="cd00254">
    <property type="entry name" value="LT-like"/>
    <property type="match status" value="1"/>
</dbReference>
<dbReference type="InterPro" id="IPR023346">
    <property type="entry name" value="Lysozyme-like_dom_sf"/>
</dbReference>
<dbReference type="RefSeq" id="WP_091117158.1">
    <property type="nucleotide sequence ID" value="NZ_BKAF01000038.1"/>
</dbReference>
<keyword evidence="3" id="KW-0645">Protease</keyword>
<dbReference type="Gene3D" id="3.90.1720.10">
    <property type="entry name" value="endopeptidase domain like (from Nostoc punctiforme)"/>
    <property type="match status" value="1"/>
</dbReference>
<dbReference type="STRING" id="1005945.SAMN05216561_12345"/>
<dbReference type="InterPro" id="IPR038765">
    <property type="entry name" value="Papain-like_cys_pep_sf"/>
</dbReference>
<dbReference type="SUPFAM" id="SSF54001">
    <property type="entry name" value="Cysteine proteinases"/>
    <property type="match status" value="1"/>
</dbReference>
<keyword evidence="5" id="KW-0788">Thiol protease</keyword>
<comment type="similarity">
    <text evidence="1">Belongs to the peptidase C40 family.</text>
</comment>
<dbReference type="GO" id="GO:0008933">
    <property type="term" value="F:peptidoglycan lytic transglycosylase activity"/>
    <property type="evidence" value="ECO:0007669"/>
    <property type="project" value="InterPro"/>
</dbReference>
<evidence type="ECO:0000313" key="7">
    <source>
        <dbReference type="EMBL" id="SFJ29007.1"/>
    </source>
</evidence>
<dbReference type="InterPro" id="IPR008258">
    <property type="entry name" value="Transglycosylase_SLT_dom_1"/>
</dbReference>
<gene>
    <name evidence="7" type="ORF">SAMN05216561_12345</name>
</gene>
<evidence type="ECO:0000256" key="5">
    <source>
        <dbReference type="ARBA" id="ARBA00022807"/>
    </source>
</evidence>
<keyword evidence="8" id="KW-1185">Reference proteome</keyword>
<dbReference type="InterPro" id="IPR000064">
    <property type="entry name" value="NLP_P60_dom"/>
</dbReference>
<evidence type="ECO:0000256" key="1">
    <source>
        <dbReference type="ARBA" id="ARBA00007074"/>
    </source>
</evidence>
<dbReference type="OrthoDB" id="9815778at2"/>
<dbReference type="Proteomes" id="UP000198649">
    <property type="component" value="Unassembled WGS sequence"/>
</dbReference>
<evidence type="ECO:0000313" key="8">
    <source>
        <dbReference type="Proteomes" id="UP000198649"/>
    </source>
</evidence>
<dbReference type="EMBL" id="FOQG01000023">
    <property type="protein sequence ID" value="SFJ29007.1"/>
    <property type="molecule type" value="Genomic_DNA"/>
</dbReference>
<dbReference type="PANTHER" id="PTHR37423:SF2">
    <property type="entry name" value="MEMBRANE-BOUND LYTIC MUREIN TRANSGLYCOSYLASE C"/>
    <property type="match status" value="1"/>
</dbReference>
<dbReference type="Pfam" id="PF01464">
    <property type="entry name" value="SLT"/>
    <property type="match status" value="1"/>
</dbReference>